<reference evidence="1" key="1">
    <citation type="submission" date="2021-06" db="EMBL/GenBank/DDBJ databases">
        <authorList>
            <person name="Hodson N. C."/>
            <person name="Mongue J. A."/>
            <person name="Jaron S. K."/>
        </authorList>
    </citation>
    <scope>NUCLEOTIDE SEQUENCE</scope>
</reference>
<feature type="non-terminal residue" evidence="1">
    <location>
        <position position="30"/>
    </location>
</feature>
<dbReference type="AlphaFoldDB" id="A0A8J2JIH7"/>
<accession>A0A8J2JIH7</accession>
<keyword evidence="2" id="KW-1185">Reference proteome</keyword>
<organism evidence="1 2">
    <name type="scientific">Allacma fusca</name>
    <dbReference type="NCBI Taxonomy" id="39272"/>
    <lineage>
        <taxon>Eukaryota</taxon>
        <taxon>Metazoa</taxon>
        <taxon>Ecdysozoa</taxon>
        <taxon>Arthropoda</taxon>
        <taxon>Hexapoda</taxon>
        <taxon>Collembola</taxon>
        <taxon>Symphypleona</taxon>
        <taxon>Sminthuridae</taxon>
        <taxon>Allacma</taxon>
    </lineage>
</organism>
<dbReference type="Proteomes" id="UP000708208">
    <property type="component" value="Unassembled WGS sequence"/>
</dbReference>
<name>A0A8J2JIH7_9HEXA</name>
<gene>
    <name evidence="1" type="ORF">AFUS01_LOCUS4319</name>
</gene>
<comment type="caution">
    <text evidence="1">The sequence shown here is derived from an EMBL/GenBank/DDBJ whole genome shotgun (WGS) entry which is preliminary data.</text>
</comment>
<protein>
    <submittedName>
        <fullName evidence="1">Uncharacterized protein</fullName>
    </submittedName>
</protein>
<feature type="non-terminal residue" evidence="1">
    <location>
        <position position="1"/>
    </location>
</feature>
<sequence length="30" mass="3336">MFVKRLGDQPRVIMLALKIKGAAIKQISLP</sequence>
<proteinExistence type="predicted"/>
<evidence type="ECO:0000313" key="2">
    <source>
        <dbReference type="Proteomes" id="UP000708208"/>
    </source>
</evidence>
<evidence type="ECO:0000313" key="1">
    <source>
        <dbReference type="EMBL" id="CAG7701310.1"/>
    </source>
</evidence>
<dbReference type="EMBL" id="CAJVCH010026847">
    <property type="protein sequence ID" value="CAG7701310.1"/>
    <property type="molecule type" value="Genomic_DNA"/>
</dbReference>